<sequence>MSHQNLLHDSADELGPIRIFDDGQYRILSFAEGDEQSRIRLSTPHILQHEYTQAMMLPLLFCEPKRVCILGLGGGTLLNALHYTVPAIHITAVELRQEVMDAAEMYFKLPTGKRISLEVANAIDYMTEGLPKKVDLLMTDLYNTEGMDRSVLQASFIENCAKNIKEDGWLALNCWIDQKNNHELTDIIKQHFNDVRALDTGSGNWVIIAGKRMNHSNAKELKAAAQKLSDKMGFQLTKWLSRLSEI</sequence>
<dbReference type="STRING" id="1122206.SAMN02745753_01504"/>
<name>A0A1M4ZUK8_9GAMM</name>
<reference evidence="3" key="1">
    <citation type="submission" date="2016-11" db="EMBL/GenBank/DDBJ databases">
        <authorList>
            <person name="Varghese N."/>
            <person name="Submissions S."/>
        </authorList>
    </citation>
    <scope>NUCLEOTIDE SEQUENCE [LARGE SCALE GENOMIC DNA]</scope>
    <source>
        <strain evidence="3">DSM 16579</strain>
    </source>
</reference>
<evidence type="ECO:0000256" key="1">
    <source>
        <dbReference type="ARBA" id="ARBA00023115"/>
    </source>
</evidence>
<dbReference type="InterPro" id="IPR029063">
    <property type="entry name" value="SAM-dependent_MTases_sf"/>
</dbReference>
<protein>
    <submittedName>
        <fullName evidence="2">Spermidine synthase</fullName>
    </submittedName>
</protein>
<dbReference type="EMBL" id="FQVF01000006">
    <property type="protein sequence ID" value="SHF21497.1"/>
    <property type="molecule type" value="Genomic_DNA"/>
</dbReference>
<dbReference type="GO" id="GO:0006596">
    <property type="term" value="P:polyamine biosynthetic process"/>
    <property type="evidence" value="ECO:0007669"/>
    <property type="project" value="UniProtKB-KW"/>
</dbReference>
<dbReference type="PANTHER" id="PTHR43317">
    <property type="entry name" value="THERMOSPERMINE SYNTHASE ACAULIS5"/>
    <property type="match status" value="1"/>
</dbReference>
<dbReference type="SUPFAM" id="SSF53335">
    <property type="entry name" value="S-adenosyl-L-methionine-dependent methyltransferases"/>
    <property type="match status" value="1"/>
</dbReference>
<organism evidence="2 3">
    <name type="scientific">Marinomonas polaris DSM 16579</name>
    <dbReference type="NCBI Taxonomy" id="1122206"/>
    <lineage>
        <taxon>Bacteria</taxon>
        <taxon>Pseudomonadati</taxon>
        <taxon>Pseudomonadota</taxon>
        <taxon>Gammaproteobacteria</taxon>
        <taxon>Oceanospirillales</taxon>
        <taxon>Oceanospirillaceae</taxon>
        <taxon>Marinomonas</taxon>
    </lineage>
</organism>
<keyword evidence="3" id="KW-1185">Reference proteome</keyword>
<gene>
    <name evidence="2" type="ORF">SAMN02745753_01504</name>
</gene>
<dbReference type="PANTHER" id="PTHR43317:SF1">
    <property type="entry name" value="THERMOSPERMINE SYNTHASE ACAULIS5"/>
    <property type="match status" value="1"/>
</dbReference>
<proteinExistence type="predicted"/>
<dbReference type="AlphaFoldDB" id="A0A1M4ZUK8"/>
<dbReference type="Proteomes" id="UP000184517">
    <property type="component" value="Unassembled WGS sequence"/>
</dbReference>
<dbReference type="Pfam" id="PF01564">
    <property type="entry name" value="Spermine_synth"/>
    <property type="match status" value="1"/>
</dbReference>
<dbReference type="Gene3D" id="3.40.50.150">
    <property type="entry name" value="Vaccinia Virus protein VP39"/>
    <property type="match status" value="1"/>
</dbReference>
<dbReference type="OrthoDB" id="9761985at2"/>
<evidence type="ECO:0000313" key="2">
    <source>
        <dbReference type="EMBL" id="SHF21497.1"/>
    </source>
</evidence>
<accession>A0A1M4ZUK8</accession>
<dbReference type="RefSeq" id="WP_072839102.1">
    <property type="nucleotide sequence ID" value="NZ_FQVF01000006.1"/>
</dbReference>
<evidence type="ECO:0000313" key="3">
    <source>
        <dbReference type="Proteomes" id="UP000184517"/>
    </source>
</evidence>
<keyword evidence="1" id="KW-0620">Polyamine biosynthesis</keyword>